<evidence type="ECO:0000313" key="3">
    <source>
        <dbReference type="EMBL" id="KAI1715676.1"/>
    </source>
</evidence>
<sequence>MFGETLDTRTEENKKCLTSVHSRDGTKKDSDSLDLEQLRKHCWLGIPPKSRPMAWRILSGYVPINNNQRMTTLKEKRQEYWLYVKHYFQLRKDTTHQGIFRQIHIDIIRMSPIHPLFEQEAVQKIFERFLFILAVRYPDIGYVQGINELATPFFFVFISECNSPGTQTNDYSVDQISNAQLSNIEADTYWCISALLTTVYDDYIIEQPGIHFKVQNFKELVSQVDEKLYEHLQSHGVEFLLFSFRWMHNMLIRELPLDATIRLWDTYLSEEYGFSEFHVYVCCAFLRQWSKRLLRENDFSGLIMLLQNLPAQNWGERQISELTADAFSLMHSLNSGNVKYQNQRTSSLRRKWNYISNH</sequence>
<proteinExistence type="predicted"/>
<dbReference type="Gene3D" id="1.10.472.80">
    <property type="entry name" value="Ypt/Rab-GAP domain of gyp1p, domain 3"/>
    <property type="match status" value="1"/>
</dbReference>
<dbReference type="SUPFAM" id="SSF47923">
    <property type="entry name" value="Ypt/Rab-GAP domain of gyp1p"/>
    <property type="match status" value="2"/>
</dbReference>
<organism evidence="3 4">
    <name type="scientific">Ditylenchus destructor</name>
    <dbReference type="NCBI Taxonomy" id="166010"/>
    <lineage>
        <taxon>Eukaryota</taxon>
        <taxon>Metazoa</taxon>
        <taxon>Ecdysozoa</taxon>
        <taxon>Nematoda</taxon>
        <taxon>Chromadorea</taxon>
        <taxon>Rhabditida</taxon>
        <taxon>Tylenchina</taxon>
        <taxon>Tylenchomorpha</taxon>
        <taxon>Sphaerularioidea</taxon>
        <taxon>Anguinidae</taxon>
        <taxon>Anguininae</taxon>
        <taxon>Ditylenchus</taxon>
    </lineage>
</organism>
<comment type="caution">
    <text evidence="3">The sequence shown here is derived from an EMBL/GenBank/DDBJ whole genome shotgun (WGS) entry which is preliminary data.</text>
</comment>
<dbReference type="SMART" id="SM00164">
    <property type="entry name" value="TBC"/>
    <property type="match status" value="1"/>
</dbReference>
<dbReference type="FunFam" id="1.10.472.80:FF:000001">
    <property type="entry name" value="TBC1 domain family member 22B"/>
    <property type="match status" value="1"/>
</dbReference>
<dbReference type="GO" id="GO:0005096">
    <property type="term" value="F:GTPase activator activity"/>
    <property type="evidence" value="ECO:0007669"/>
    <property type="project" value="UniProtKB-KW"/>
</dbReference>
<feature type="domain" description="Rab-GAP TBC" evidence="2">
    <location>
        <begin position="45"/>
        <end position="271"/>
    </location>
</feature>
<dbReference type="AlphaFoldDB" id="A0AAD4N3Z4"/>
<dbReference type="InterPro" id="IPR000195">
    <property type="entry name" value="Rab-GAP-TBC_dom"/>
</dbReference>
<dbReference type="PANTHER" id="PTHR22957">
    <property type="entry name" value="TBC1 DOMAIN FAMILY MEMBER GTPASE-ACTIVATING PROTEIN"/>
    <property type="match status" value="1"/>
</dbReference>
<dbReference type="Pfam" id="PF00566">
    <property type="entry name" value="RabGAP-TBC"/>
    <property type="match status" value="1"/>
</dbReference>
<protein>
    <submittedName>
        <fullName evidence="3">Rab-GTPase-TBC domain-containing protein</fullName>
    </submittedName>
</protein>
<accession>A0AAD4N3Z4</accession>
<keyword evidence="4" id="KW-1185">Reference proteome</keyword>
<dbReference type="InterPro" id="IPR035969">
    <property type="entry name" value="Rab-GAP_TBC_sf"/>
</dbReference>
<dbReference type="EMBL" id="JAKKPZ010000011">
    <property type="protein sequence ID" value="KAI1715676.1"/>
    <property type="molecule type" value="Genomic_DNA"/>
</dbReference>
<keyword evidence="1" id="KW-0343">GTPase activation</keyword>
<name>A0AAD4N3Z4_9BILA</name>
<gene>
    <name evidence="3" type="ORF">DdX_08000</name>
</gene>
<dbReference type="PANTHER" id="PTHR22957:SF26">
    <property type="entry name" value="LD44506P"/>
    <property type="match status" value="1"/>
</dbReference>
<evidence type="ECO:0000259" key="2">
    <source>
        <dbReference type="PROSITE" id="PS50086"/>
    </source>
</evidence>
<dbReference type="PROSITE" id="PS50086">
    <property type="entry name" value="TBC_RABGAP"/>
    <property type="match status" value="1"/>
</dbReference>
<reference evidence="3" key="1">
    <citation type="submission" date="2022-01" db="EMBL/GenBank/DDBJ databases">
        <title>Genome Sequence Resource for Two Populations of Ditylenchus destructor, the Migratory Endoparasitic Phytonematode.</title>
        <authorList>
            <person name="Zhang H."/>
            <person name="Lin R."/>
            <person name="Xie B."/>
        </authorList>
    </citation>
    <scope>NUCLEOTIDE SEQUENCE</scope>
    <source>
        <strain evidence="3">BazhouSP</strain>
    </source>
</reference>
<evidence type="ECO:0000256" key="1">
    <source>
        <dbReference type="ARBA" id="ARBA00022468"/>
    </source>
</evidence>
<dbReference type="Proteomes" id="UP001201812">
    <property type="component" value="Unassembled WGS sequence"/>
</dbReference>
<dbReference type="Gene3D" id="1.10.8.270">
    <property type="entry name" value="putative rabgap domain of human tbc1 domain family member 14 like domains"/>
    <property type="match status" value="1"/>
</dbReference>
<evidence type="ECO:0000313" key="4">
    <source>
        <dbReference type="Proteomes" id="UP001201812"/>
    </source>
</evidence>